<evidence type="ECO:0000256" key="1">
    <source>
        <dbReference type="ARBA" id="ARBA00023015"/>
    </source>
</evidence>
<sequence length="253" mass="29236">MPVANLKHKIKIEKSLTKKTTMLSGNSFGIYFCLTADYNAVVYFKPLNDFFPDTAFEVKKGILLNFERDLIEEDDIEYALDVMTLFNKQPQLVLKTPKQVAKVKNAINLVVEEYNTAASYIMMKTLLKVLLLSLIRIGNENFIAQDLKQKRVFDFLELMETSFLKETKANYYAKELGITEKRLNQILTEKLNLTAKQIIQQRQITEAKRQLVKSEITIKELAFELGFESLSSFSRFFKKHTGVSPSKFSIDFK</sequence>
<dbReference type="Pfam" id="PF12833">
    <property type="entry name" value="HTH_18"/>
    <property type="match status" value="1"/>
</dbReference>
<evidence type="ECO:0000259" key="4">
    <source>
        <dbReference type="PROSITE" id="PS01124"/>
    </source>
</evidence>
<dbReference type="InterPro" id="IPR020449">
    <property type="entry name" value="Tscrpt_reg_AraC-type_HTH"/>
</dbReference>
<dbReference type="Gene3D" id="1.10.10.60">
    <property type="entry name" value="Homeodomain-like"/>
    <property type="match status" value="1"/>
</dbReference>
<dbReference type="SMART" id="SM00342">
    <property type="entry name" value="HTH_ARAC"/>
    <property type="match status" value="1"/>
</dbReference>
<dbReference type="PROSITE" id="PS00041">
    <property type="entry name" value="HTH_ARAC_FAMILY_1"/>
    <property type="match status" value="1"/>
</dbReference>
<protein>
    <submittedName>
        <fullName evidence="5">AraC family transcriptional regulator</fullName>
    </submittedName>
</protein>
<feature type="domain" description="HTH araC/xylS-type" evidence="4">
    <location>
        <begin position="153"/>
        <end position="251"/>
    </location>
</feature>
<proteinExistence type="predicted"/>
<organism evidence="5 6">
    <name type="scientific">Cellulophaga geojensis KL-A</name>
    <dbReference type="NCBI Taxonomy" id="1328323"/>
    <lineage>
        <taxon>Bacteria</taxon>
        <taxon>Pseudomonadati</taxon>
        <taxon>Bacteroidota</taxon>
        <taxon>Flavobacteriia</taxon>
        <taxon>Flavobacteriales</taxon>
        <taxon>Flavobacteriaceae</taxon>
        <taxon>Cellulophaga</taxon>
    </lineage>
</organism>
<dbReference type="PANTHER" id="PTHR43280">
    <property type="entry name" value="ARAC-FAMILY TRANSCRIPTIONAL REGULATOR"/>
    <property type="match status" value="1"/>
</dbReference>
<name>A0ABN0RTH2_9FLAO</name>
<dbReference type="SUPFAM" id="SSF46689">
    <property type="entry name" value="Homeodomain-like"/>
    <property type="match status" value="1"/>
</dbReference>
<comment type="caution">
    <text evidence="5">The sequence shown here is derived from an EMBL/GenBank/DDBJ whole genome shotgun (WGS) entry which is preliminary data.</text>
</comment>
<reference evidence="5 6" key="1">
    <citation type="journal article" date="2014" name="Genome Announc.">
        <title>Draft Genome Sequence of the Carrageenan-Degrading Bacterium Cellulophaga sp. Strain KL-A, Isolated from Decaying Marine Algae.</title>
        <authorList>
            <person name="Shan D."/>
            <person name="Ying J."/>
            <person name="Li X."/>
            <person name="Gao Z."/>
            <person name="Wei G."/>
            <person name="Shao Z."/>
        </authorList>
    </citation>
    <scope>NUCLEOTIDE SEQUENCE [LARGE SCALE GENOMIC DNA]</scope>
    <source>
        <strain evidence="5 6">KL-A</strain>
    </source>
</reference>
<accession>A0ABN0RTH2</accession>
<keyword evidence="6" id="KW-1185">Reference proteome</keyword>
<keyword evidence="2" id="KW-0238">DNA-binding</keyword>
<dbReference type="InterPro" id="IPR018062">
    <property type="entry name" value="HTH_AraC-typ_CS"/>
</dbReference>
<dbReference type="PRINTS" id="PR00032">
    <property type="entry name" value="HTHARAC"/>
</dbReference>
<keyword evidence="1" id="KW-0805">Transcription regulation</keyword>
<dbReference type="InterPro" id="IPR009057">
    <property type="entry name" value="Homeodomain-like_sf"/>
</dbReference>
<dbReference type="Proteomes" id="UP000019275">
    <property type="component" value="Unassembled WGS sequence"/>
</dbReference>
<dbReference type="PROSITE" id="PS01124">
    <property type="entry name" value="HTH_ARAC_FAMILY_2"/>
    <property type="match status" value="1"/>
</dbReference>
<dbReference type="EMBL" id="ARZX01000001">
    <property type="protein sequence ID" value="EWH15213.1"/>
    <property type="molecule type" value="Genomic_DNA"/>
</dbReference>
<evidence type="ECO:0000256" key="3">
    <source>
        <dbReference type="ARBA" id="ARBA00023163"/>
    </source>
</evidence>
<evidence type="ECO:0000313" key="6">
    <source>
        <dbReference type="Proteomes" id="UP000019275"/>
    </source>
</evidence>
<dbReference type="InterPro" id="IPR018060">
    <property type="entry name" value="HTH_AraC"/>
</dbReference>
<evidence type="ECO:0000313" key="5">
    <source>
        <dbReference type="EMBL" id="EWH15213.1"/>
    </source>
</evidence>
<gene>
    <name evidence="5" type="ORF">KLA_01600</name>
</gene>
<dbReference type="PANTHER" id="PTHR43280:SF32">
    <property type="entry name" value="TRANSCRIPTIONAL REGULATORY PROTEIN"/>
    <property type="match status" value="1"/>
</dbReference>
<evidence type="ECO:0000256" key="2">
    <source>
        <dbReference type="ARBA" id="ARBA00023125"/>
    </source>
</evidence>
<keyword evidence="3" id="KW-0804">Transcription</keyword>